<reference evidence="6 7" key="1">
    <citation type="journal article" date="2012" name="J. Bacteriol.">
        <title>Complete genome sequence of phototrophic betaproteobacterium Rubrivivax gelatinosus IL144.</title>
        <authorList>
            <person name="Nagashima S."/>
            <person name="Kamimura A."/>
            <person name="Shimizu T."/>
            <person name="Nakamura-isaki S."/>
            <person name="Aono E."/>
            <person name="Sakamoto K."/>
            <person name="Ichikawa N."/>
            <person name="Nakazawa H."/>
            <person name="Sekine M."/>
            <person name="Yamazaki S."/>
            <person name="Fujita N."/>
            <person name="Shimada K."/>
            <person name="Hanada S."/>
            <person name="Nagashima K.V.P."/>
        </authorList>
    </citation>
    <scope>NUCLEOTIDE SEQUENCE [LARGE SCALE GENOMIC DNA]</scope>
    <source>
        <strain evidence="7">NBRC 100245 / IL144</strain>
    </source>
</reference>
<dbReference type="InterPro" id="IPR003439">
    <property type="entry name" value="ABC_transporter-like_ATP-bd"/>
</dbReference>
<evidence type="ECO:0000256" key="2">
    <source>
        <dbReference type="ARBA" id="ARBA00022475"/>
    </source>
</evidence>
<keyword evidence="1" id="KW-0813">Transport</keyword>
<dbReference type="InterPro" id="IPR003593">
    <property type="entry name" value="AAA+_ATPase"/>
</dbReference>
<dbReference type="PATRIC" id="fig|983917.3.peg.1851"/>
<dbReference type="PANTHER" id="PTHR42939">
    <property type="entry name" value="ABC TRANSPORTER ATP-BINDING PROTEIN ALBC-RELATED"/>
    <property type="match status" value="1"/>
</dbReference>
<evidence type="ECO:0000256" key="1">
    <source>
        <dbReference type="ARBA" id="ARBA00022448"/>
    </source>
</evidence>
<proteinExistence type="predicted"/>
<dbReference type="PANTHER" id="PTHR42939:SF1">
    <property type="entry name" value="ABC TRANSPORTER ATP-BINDING PROTEIN ALBC-RELATED"/>
    <property type="match status" value="1"/>
</dbReference>
<name>I0HQH2_RUBGI</name>
<dbReference type="eggNOG" id="COG1131">
    <property type="taxonomic scope" value="Bacteria"/>
</dbReference>
<dbReference type="PROSITE" id="PS50893">
    <property type="entry name" value="ABC_TRANSPORTER_2"/>
    <property type="match status" value="1"/>
</dbReference>
<dbReference type="AlphaFoldDB" id="I0HQH2"/>
<dbReference type="InterPro" id="IPR051782">
    <property type="entry name" value="ABC_Transporter_VariousFunc"/>
</dbReference>
<keyword evidence="7" id="KW-1185">Reference proteome</keyword>
<accession>I0HQH2</accession>
<keyword evidence="2" id="KW-1003">Cell membrane</keyword>
<keyword evidence="2" id="KW-0472">Membrane</keyword>
<dbReference type="Gene3D" id="3.40.50.300">
    <property type="entry name" value="P-loop containing nucleotide triphosphate hydrolases"/>
    <property type="match status" value="1"/>
</dbReference>
<dbReference type="STRING" id="983917.RGE_19180"/>
<dbReference type="SUPFAM" id="SSF52540">
    <property type="entry name" value="P-loop containing nucleoside triphosphate hydrolases"/>
    <property type="match status" value="1"/>
</dbReference>
<dbReference type="PROSITE" id="PS00211">
    <property type="entry name" value="ABC_TRANSPORTER_1"/>
    <property type="match status" value="1"/>
</dbReference>
<dbReference type="GO" id="GO:0016887">
    <property type="term" value="F:ATP hydrolysis activity"/>
    <property type="evidence" value="ECO:0007669"/>
    <property type="project" value="InterPro"/>
</dbReference>
<evidence type="ECO:0000256" key="4">
    <source>
        <dbReference type="ARBA" id="ARBA00022840"/>
    </source>
</evidence>
<dbReference type="InterPro" id="IPR027417">
    <property type="entry name" value="P-loop_NTPase"/>
</dbReference>
<dbReference type="KEGG" id="rge:RGE_19180"/>
<dbReference type="SMART" id="SM00382">
    <property type="entry name" value="AAA"/>
    <property type="match status" value="1"/>
</dbReference>
<keyword evidence="3" id="KW-0547">Nucleotide-binding</keyword>
<evidence type="ECO:0000313" key="6">
    <source>
        <dbReference type="EMBL" id="BAL95259.1"/>
    </source>
</evidence>
<dbReference type="HOGENOM" id="CLU_000604_1_2_4"/>
<feature type="domain" description="ABC transporter" evidence="5">
    <location>
        <begin position="8"/>
        <end position="239"/>
    </location>
</feature>
<dbReference type="CDD" id="cd03230">
    <property type="entry name" value="ABC_DR_subfamily_A"/>
    <property type="match status" value="1"/>
</dbReference>
<protein>
    <submittedName>
        <fullName evidence="6">Copper ABC transporter, ATP-binding protein NosF</fullName>
    </submittedName>
</protein>
<keyword evidence="4 6" id="KW-0067">ATP-binding</keyword>
<evidence type="ECO:0000313" key="7">
    <source>
        <dbReference type="Proteomes" id="UP000007883"/>
    </source>
</evidence>
<dbReference type="RefSeq" id="WP_014428122.1">
    <property type="nucleotide sequence ID" value="NC_017075.1"/>
</dbReference>
<dbReference type="Pfam" id="PF00005">
    <property type="entry name" value="ABC_tran"/>
    <property type="match status" value="1"/>
</dbReference>
<dbReference type="Proteomes" id="UP000007883">
    <property type="component" value="Chromosome"/>
</dbReference>
<dbReference type="EMBL" id="AP012320">
    <property type="protein sequence ID" value="BAL95259.1"/>
    <property type="molecule type" value="Genomic_DNA"/>
</dbReference>
<sequence>MNAHAEALALHGVGKCYRGRGQTVQALDGVDLAVPAGTLFALVGHNGAGKSTLFKLLLGLIEPSAGRVTVGGADVGGRGFRAVRRGIGYLPENLVLWDNLSGVETMRFFARLKGADATECAPLLDRVGLGAAASRPVRGYSKGMRQRLGFAQALLGEPRLLLLDEPTTGLDPLAVREFYAELDALRARGTTIVVSSHILAELQERVDALALLAQGRVHAQGSVQALRERSAQPLRVQISGVPAAIAGLAGSLPAGVRFVARDGEHALLECPRPQKMALLARLAGAGLDDLVVREPSLEDVYFGLQQGGELPVLAPATARQEVQA</sequence>
<dbReference type="InterPro" id="IPR017871">
    <property type="entry name" value="ABC_transporter-like_CS"/>
</dbReference>
<organism evidence="6 7">
    <name type="scientific">Rubrivivax gelatinosus (strain NBRC 100245 / IL144)</name>
    <dbReference type="NCBI Taxonomy" id="983917"/>
    <lineage>
        <taxon>Bacteria</taxon>
        <taxon>Pseudomonadati</taxon>
        <taxon>Pseudomonadota</taxon>
        <taxon>Betaproteobacteria</taxon>
        <taxon>Burkholderiales</taxon>
        <taxon>Sphaerotilaceae</taxon>
        <taxon>Rubrivivax</taxon>
    </lineage>
</organism>
<evidence type="ECO:0000256" key="3">
    <source>
        <dbReference type="ARBA" id="ARBA00022741"/>
    </source>
</evidence>
<dbReference type="GO" id="GO:0005524">
    <property type="term" value="F:ATP binding"/>
    <property type="evidence" value="ECO:0007669"/>
    <property type="project" value="UniProtKB-KW"/>
</dbReference>
<gene>
    <name evidence="6" type="primary">nosF</name>
    <name evidence="6" type="ordered locus">RGE_19180</name>
</gene>
<evidence type="ECO:0000259" key="5">
    <source>
        <dbReference type="PROSITE" id="PS50893"/>
    </source>
</evidence>